<feature type="region of interest" description="Disordered" evidence="1">
    <location>
        <begin position="26"/>
        <end position="62"/>
    </location>
</feature>
<sequence length="62" mass="6941">GRSGRWSRGLPGQIALDGSLIIWPPVRHQQGQSYDSTTDGPSKDPPHLHSYKKMKRRMKEGG</sequence>
<dbReference type="Proteomes" id="UP001314229">
    <property type="component" value="Unassembled WGS sequence"/>
</dbReference>
<name>A0AAV1PLL5_SCOSC</name>
<gene>
    <name evidence="2" type="ORF">FSCOSCO3_A002645</name>
</gene>
<organism evidence="2 3">
    <name type="scientific">Scomber scombrus</name>
    <name type="common">Atlantic mackerel</name>
    <name type="synonym">Scomber vernalis</name>
    <dbReference type="NCBI Taxonomy" id="13677"/>
    <lineage>
        <taxon>Eukaryota</taxon>
        <taxon>Metazoa</taxon>
        <taxon>Chordata</taxon>
        <taxon>Craniata</taxon>
        <taxon>Vertebrata</taxon>
        <taxon>Euteleostomi</taxon>
        <taxon>Actinopterygii</taxon>
        <taxon>Neopterygii</taxon>
        <taxon>Teleostei</taxon>
        <taxon>Neoteleostei</taxon>
        <taxon>Acanthomorphata</taxon>
        <taxon>Pelagiaria</taxon>
        <taxon>Scombriformes</taxon>
        <taxon>Scombridae</taxon>
        <taxon>Scomber</taxon>
    </lineage>
</organism>
<evidence type="ECO:0000256" key="1">
    <source>
        <dbReference type="SAM" id="MobiDB-lite"/>
    </source>
</evidence>
<evidence type="ECO:0000313" key="3">
    <source>
        <dbReference type="Proteomes" id="UP001314229"/>
    </source>
</evidence>
<feature type="compositionally biased region" description="Polar residues" evidence="1">
    <location>
        <begin position="29"/>
        <end position="40"/>
    </location>
</feature>
<keyword evidence="3" id="KW-1185">Reference proteome</keyword>
<feature type="non-terminal residue" evidence="2">
    <location>
        <position position="1"/>
    </location>
</feature>
<reference evidence="2 3" key="1">
    <citation type="submission" date="2024-01" db="EMBL/GenBank/DDBJ databases">
        <authorList>
            <person name="Alioto T."/>
            <person name="Alioto T."/>
            <person name="Gomez Garrido J."/>
        </authorList>
    </citation>
    <scope>NUCLEOTIDE SEQUENCE [LARGE SCALE GENOMIC DNA]</scope>
</reference>
<dbReference type="EMBL" id="CAWUFR010000198">
    <property type="protein sequence ID" value="CAK6972320.1"/>
    <property type="molecule type" value="Genomic_DNA"/>
</dbReference>
<dbReference type="AlphaFoldDB" id="A0AAV1PLL5"/>
<protein>
    <submittedName>
        <fullName evidence="2">Uncharacterized protein</fullName>
    </submittedName>
</protein>
<proteinExistence type="predicted"/>
<accession>A0AAV1PLL5</accession>
<evidence type="ECO:0000313" key="2">
    <source>
        <dbReference type="EMBL" id="CAK6972320.1"/>
    </source>
</evidence>
<comment type="caution">
    <text evidence="2">The sequence shown here is derived from an EMBL/GenBank/DDBJ whole genome shotgun (WGS) entry which is preliminary data.</text>
</comment>
<feature type="compositionally biased region" description="Basic residues" evidence="1">
    <location>
        <begin position="49"/>
        <end position="62"/>
    </location>
</feature>